<name>A0A939B693_9BACT</name>
<accession>A0A939B693</accession>
<reference evidence="2 3" key="1">
    <citation type="journal article" date="2021" name="Sci. Rep.">
        <title>The distribution of antibiotic resistance genes in chicken gut microbiota commensals.</title>
        <authorList>
            <person name="Juricova H."/>
            <person name="Matiasovicova J."/>
            <person name="Kubasova T."/>
            <person name="Cejkova D."/>
            <person name="Rychlik I."/>
        </authorList>
    </citation>
    <scope>NUCLEOTIDE SEQUENCE [LARGE SCALE GENOMIC DNA]</scope>
    <source>
        <strain evidence="2 3">An819</strain>
    </source>
</reference>
<gene>
    <name evidence="2" type="ORF">H6B30_14510</name>
</gene>
<dbReference type="PANTHER" id="PTHR45947">
    <property type="entry name" value="SULFOQUINOVOSYL TRANSFERASE SQD2"/>
    <property type="match status" value="1"/>
</dbReference>
<dbReference type="InterPro" id="IPR050194">
    <property type="entry name" value="Glycosyltransferase_grp1"/>
</dbReference>
<keyword evidence="3" id="KW-1185">Reference proteome</keyword>
<dbReference type="InterPro" id="IPR001711">
    <property type="entry name" value="PLipase_C_Pinositol-sp_Y"/>
</dbReference>
<dbReference type="SUPFAM" id="SSF53756">
    <property type="entry name" value="UDP-Glycosyltransferase/glycogen phosphorylase"/>
    <property type="match status" value="1"/>
</dbReference>
<dbReference type="RefSeq" id="WP_205111837.1">
    <property type="nucleotide sequence ID" value="NZ_JACJJL010000035.1"/>
</dbReference>
<dbReference type="GO" id="GO:0006629">
    <property type="term" value="P:lipid metabolic process"/>
    <property type="evidence" value="ECO:0007669"/>
    <property type="project" value="InterPro"/>
</dbReference>
<dbReference type="InterPro" id="IPR028098">
    <property type="entry name" value="Glyco_trans_4-like_N"/>
</dbReference>
<dbReference type="EMBL" id="JACJJL010000035">
    <property type="protein sequence ID" value="MBM6662937.1"/>
    <property type="molecule type" value="Genomic_DNA"/>
</dbReference>
<dbReference type="PANTHER" id="PTHR45947:SF3">
    <property type="entry name" value="SULFOQUINOVOSYL TRANSFERASE SQD2"/>
    <property type="match status" value="1"/>
</dbReference>
<proteinExistence type="predicted"/>
<sequence>MKILEVVFHLNSGGAERFVVDLSNELSKTNEVTLLALKEDKSNPEEFLFYKFDLSERVKYKNVGLPSSSYKPSTLWQVYKAIKAEKPDIVHMHAAGMPKFCYLANLLLGKKITFVQTIHNDVNRGYSTAIYDFLHATLGRWKMIRFAAISETNYQEQKKLYPHTMATCIVNGRAPMQSTEKIEDVRHEIASLKKNPNTVVVLHVARCNPQKNQMLLIESFNALTVKGTDAMLLVIGNSYDSALGASLKAAAGPNIHFLGTRKNISDYMANADVFVLSSAFEGMPITIIEALLSGVPVVSTPVCGAVDAVNGKNGVLSEGFTTDSYTAALSKVINNLAYYKTNAQKMKDNSPYTIKACAEKYLEFFKAQ</sequence>
<dbReference type="Proteomes" id="UP000764045">
    <property type="component" value="Unassembled WGS sequence"/>
</dbReference>
<dbReference type="Pfam" id="PF13439">
    <property type="entry name" value="Glyco_transf_4"/>
    <property type="match status" value="1"/>
</dbReference>
<dbReference type="PROSITE" id="PS50008">
    <property type="entry name" value="PIPLC_Y_DOMAIN"/>
    <property type="match status" value="1"/>
</dbReference>
<evidence type="ECO:0000259" key="1">
    <source>
        <dbReference type="PROSITE" id="PS50008"/>
    </source>
</evidence>
<dbReference type="CDD" id="cd03801">
    <property type="entry name" value="GT4_PimA-like"/>
    <property type="match status" value="1"/>
</dbReference>
<dbReference type="GO" id="GO:0016757">
    <property type="term" value="F:glycosyltransferase activity"/>
    <property type="evidence" value="ECO:0007669"/>
    <property type="project" value="TreeGrafter"/>
</dbReference>
<organism evidence="2 3">
    <name type="scientific">Marseilla massiliensis</name>
    <dbReference type="NCBI Taxonomy" id="1841864"/>
    <lineage>
        <taxon>Bacteria</taxon>
        <taxon>Pseudomonadati</taxon>
        <taxon>Bacteroidota</taxon>
        <taxon>Bacteroidia</taxon>
        <taxon>Bacteroidales</taxon>
        <taxon>Prevotellaceae</taxon>
        <taxon>Marseilla</taxon>
    </lineage>
</organism>
<dbReference type="InterPro" id="IPR001296">
    <property type="entry name" value="Glyco_trans_1"/>
</dbReference>
<feature type="domain" description="PI-PLC Y-box" evidence="1">
    <location>
        <begin position="6"/>
        <end position="76"/>
    </location>
</feature>
<protein>
    <submittedName>
        <fullName evidence="2">Glycosyltransferase family 4 protein</fullName>
    </submittedName>
</protein>
<dbReference type="GO" id="GO:0035556">
    <property type="term" value="P:intracellular signal transduction"/>
    <property type="evidence" value="ECO:0007669"/>
    <property type="project" value="InterPro"/>
</dbReference>
<comment type="caution">
    <text evidence="2">The sequence shown here is derived from an EMBL/GenBank/DDBJ whole genome shotgun (WGS) entry which is preliminary data.</text>
</comment>
<dbReference type="Gene3D" id="3.40.50.2000">
    <property type="entry name" value="Glycogen Phosphorylase B"/>
    <property type="match status" value="2"/>
</dbReference>
<evidence type="ECO:0000313" key="3">
    <source>
        <dbReference type="Proteomes" id="UP000764045"/>
    </source>
</evidence>
<evidence type="ECO:0000313" key="2">
    <source>
        <dbReference type="EMBL" id="MBM6662937.1"/>
    </source>
</evidence>
<dbReference type="GO" id="GO:0004435">
    <property type="term" value="F:phosphatidylinositol-4,5-bisphosphate phospholipase C activity"/>
    <property type="evidence" value="ECO:0007669"/>
    <property type="project" value="InterPro"/>
</dbReference>
<dbReference type="Pfam" id="PF00534">
    <property type="entry name" value="Glycos_transf_1"/>
    <property type="match status" value="1"/>
</dbReference>
<dbReference type="AlphaFoldDB" id="A0A939B693"/>